<dbReference type="InterPro" id="IPR035992">
    <property type="entry name" value="Ricin_B-like_lectins"/>
</dbReference>
<gene>
    <name evidence="3" type="ORF">S1361_25290</name>
</gene>
<evidence type="ECO:0000256" key="1">
    <source>
        <dbReference type="SAM" id="SignalP"/>
    </source>
</evidence>
<evidence type="ECO:0000313" key="3">
    <source>
        <dbReference type="EMBL" id="QTE00672.1"/>
    </source>
</evidence>
<feature type="chain" id="PRO_5047034699" description="Ricin B lectin domain-containing protein" evidence="1">
    <location>
        <begin position="23"/>
        <end position="160"/>
    </location>
</feature>
<proteinExistence type="predicted"/>
<dbReference type="PROSITE" id="PS50231">
    <property type="entry name" value="RICIN_B_LECTIN"/>
    <property type="match status" value="1"/>
</dbReference>
<feature type="domain" description="Ricin B lectin" evidence="2">
    <location>
        <begin position="34"/>
        <end position="120"/>
    </location>
</feature>
<name>A0ABX7TW51_STRCY</name>
<dbReference type="RefSeq" id="WP_208034062.1">
    <property type="nucleotide sequence ID" value="NZ_CP071839.1"/>
</dbReference>
<reference evidence="3 4" key="1">
    <citation type="submission" date="2021-03" db="EMBL/GenBank/DDBJ databases">
        <title>Complete genome sequence of Streptomyces cyanogenus S136, producer of anticancer angucycline landomycin A.</title>
        <authorList>
            <person name="Hrab P."/>
            <person name="Ruckert C."/>
            <person name="Busche T."/>
            <person name="Ostash I."/>
            <person name="Kalinowski J."/>
            <person name="Fedorenko V."/>
            <person name="Yushchuk O."/>
            <person name="Ostash B."/>
        </authorList>
    </citation>
    <scope>NUCLEOTIDE SEQUENCE [LARGE SCALE GENOMIC DNA]</scope>
    <source>
        <strain evidence="3 4">S136</strain>
    </source>
</reference>
<dbReference type="EMBL" id="CP071839">
    <property type="protein sequence ID" value="QTE00672.1"/>
    <property type="molecule type" value="Genomic_DNA"/>
</dbReference>
<feature type="signal peptide" evidence="1">
    <location>
        <begin position="1"/>
        <end position="22"/>
    </location>
</feature>
<protein>
    <recommendedName>
        <fullName evidence="2">Ricin B lectin domain-containing protein</fullName>
    </recommendedName>
</protein>
<dbReference type="Pfam" id="PF00652">
    <property type="entry name" value="Ricin_B_lectin"/>
    <property type="match status" value="1"/>
</dbReference>
<sequence>MKISWKSAMLASVLALSTTVGVADTSADAAVLSFRIKNVKTGKCLQWNGSNKAITQVKCSNSTMKQQWALGGTTLVTLSVPLPGQDCVAAPAKHEKKVTGGNCTLDDPRRMTWRIASHDRHAKTPFVNPVCGLLKTTSSASGAVICGKKVPGTWDEWIID</sequence>
<dbReference type="Proteomes" id="UP000663908">
    <property type="component" value="Chromosome"/>
</dbReference>
<accession>A0ABX7TW51</accession>
<dbReference type="InterPro" id="IPR000772">
    <property type="entry name" value="Ricin_B_lectin"/>
</dbReference>
<dbReference type="SUPFAM" id="SSF50370">
    <property type="entry name" value="Ricin B-like lectins"/>
    <property type="match status" value="1"/>
</dbReference>
<evidence type="ECO:0000259" key="2">
    <source>
        <dbReference type="Pfam" id="PF00652"/>
    </source>
</evidence>
<dbReference type="Gene3D" id="2.80.10.50">
    <property type="match status" value="1"/>
</dbReference>
<organism evidence="3 4">
    <name type="scientific">Streptomyces cyanogenus</name>
    <dbReference type="NCBI Taxonomy" id="80860"/>
    <lineage>
        <taxon>Bacteria</taxon>
        <taxon>Bacillati</taxon>
        <taxon>Actinomycetota</taxon>
        <taxon>Actinomycetes</taxon>
        <taxon>Kitasatosporales</taxon>
        <taxon>Streptomycetaceae</taxon>
        <taxon>Streptomyces</taxon>
    </lineage>
</organism>
<keyword evidence="4" id="KW-1185">Reference proteome</keyword>
<keyword evidence="1" id="KW-0732">Signal</keyword>
<evidence type="ECO:0000313" key="4">
    <source>
        <dbReference type="Proteomes" id="UP000663908"/>
    </source>
</evidence>